<dbReference type="CDD" id="cd00586">
    <property type="entry name" value="4HBT"/>
    <property type="match status" value="1"/>
</dbReference>
<gene>
    <name evidence="1" type="ORF">SAMN04489726_6952</name>
</gene>
<dbReference type="Proteomes" id="UP000183376">
    <property type="component" value="Chromosome I"/>
</dbReference>
<evidence type="ECO:0000313" key="1">
    <source>
        <dbReference type="EMBL" id="SDN51410.1"/>
    </source>
</evidence>
<dbReference type="InterPro" id="IPR029069">
    <property type="entry name" value="HotDog_dom_sf"/>
</dbReference>
<dbReference type="Pfam" id="PF13279">
    <property type="entry name" value="4HBT_2"/>
    <property type="match status" value="1"/>
</dbReference>
<evidence type="ECO:0000313" key="2">
    <source>
        <dbReference type="Proteomes" id="UP000183376"/>
    </source>
</evidence>
<organism evidence="1 2">
    <name type="scientific">Allokutzneria albata</name>
    <name type="common">Kibdelosporangium albatum</name>
    <dbReference type="NCBI Taxonomy" id="211114"/>
    <lineage>
        <taxon>Bacteria</taxon>
        <taxon>Bacillati</taxon>
        <taxon>Actinomycetota</taxon>
        <taxon>Actinomycetes</taxon>
        <taxon>Pseudonocardiales</taxon>
        <taxon>Pseudonocardiaceae</taxon>
        <taxon>Allokutzneria</taxon>
    </lineage>
</organism>
<dbReference type="RefSeq" id="WP_030426518.1">
    <property type="nucleotide sequence ID" value="NZ_JOEF01000001.1"/>
</dbReference>
<dbReference type="STRING" id="211114.SAMN04489726_6952"/>
<dbReference type="AlphaFoldDB" id="A0A1H0C0R2"/>
<dbReference type="EMBL" id="LT629701">
    <property type="protein sequence ID" value="SDN51410.1"/>
    <property type="molecule type" value="Genomic_DNA"/>
</dbReference>
<accession>A0A1H0C0R2</accession>
<dbReference type="GO" id="GO:0047617">
    <property type="term" value="F:fatty acyl-CoA hydrolase activity"/>
    <property type="evidence" value="ECO:0007669"/>
    <property type="project" value="TreeGrafter"/>
</dbReference>
<dbReference type="eggNOG" id="COG0824">
    <property type="taxonomic scope" value="Bacteria"/>
</dbReference>
<keyword evidence="2" id="KW-1185">Reference proteome</keyword>
<dbReference type="PANTHER" id="PTHR31793">
    <property type="entry name" value="4-HYDROXYBENZOYL-COA THIOESTERASE FAMILY MEMBER"/>
    <property type="match status" value="1"/>
</dbReference>
<dbReference type="SUPFAM" id="SSF54637">
    <property type="entry name" value="Thioesterase/thiol ester dehydrase-isomerase"/>
    <property type="match status" value="1"/>
</dbReference>
<dbReference type="InterPro" id="IPR050563">
    <property type="entry name" value="4-hydroxybenzoyl-CoA_TE"/>
</dbReference>
<sequence>MSPFVTHVHPRWADIDLNRHVNHAVIVTLMEEARGHMLFTDSSPWAGFTDPARGLVVAKLTVDFRAPLDWTGKPVCVRVDVSDLRPATFVMRHTVHCGPTEEDRVAAVGEVLVAGFHVATARPRRLRDDEREFLAKYVVEDVHA</sequence>
<reference evidence="1 2" key="1">
    <citation type="submission" date="2016-10" db="EMBL/GenBank/DDBJ databases">
        <authorList>
            <person name="de Groot N.N."/>
        </authorList>
    </citation>
    <scope>NUCLEOTIDE SEQUENCE [LARGE SCALE GENOMIC DNA]</scope>
    <source>
        <strain evidence="1 2">DSM 44149</strain>
    </source>
</reference>
<protein>
    <submittedName>
        <fullName evidence="1">Acyl-CoA thioester hydrolase</fullName>
    </submittedName>
</protein>
<name>A0A1H0C0R2_ALLAB</name>
<dbReference type="PANTHER" id="PTHR31793:SF24">
    <property type="entry name" value="LONG-CHAIN ACYL-COA THIOESTERASE FADM"/>
    <property type="match status" value="1"/>
</dbReference>
<dbReference type="Gene3D" id="3.10.129.10">
    <property type="entry name" value="Hotdog Thioesterase"/>
    <property type="match status" value="1"/>
</dbReference>
<proteinExistence type="predicted"/>
<dbReference type="OrthoDB" id="9799036at2"/>
<keyword evidence="1" id="KW-0378">Hydrolase</keyword>